<comment type="caution">
    <text evidence="1">The sequence shown here is derived from an EMBL/GenBank/DDBJ whole genome shotgun (WGS) entry which is preliminary data.</text>
</comment>
<dbReference type="EMBL" id="VSSQ01138901">
    <property type="protein sequence ID" value="MPN61789.1"/>
    <property type="molecule type" value="Genomic_DNA"/>
</dbReference>
<protein>
    <submittedName>
        <fullName evidence="1">Uncharacterized protein</fullName>
    </submittedName>
</protein>
<accession>A0A645JGI8</accession>
<organism evidence="1">
    <name type="scientific">bioreactor metagenome</name>
    <dbReference type="NCBI Taxonomy" id="1076179"/>
    <lineage>
        <taxon>unclassified sequences</taxon>
        <taxon>metagenomes</taxon>
        <taxon>ecological metagenomes</taxon>
    </lineage>
</organism>
<evidence type="ECO:0000313" key="1">
    <source>
        <dbReference type="EMBL" id="MPN61789.1"/>
    </source>
</evidence>
<proteinExistence type="predicted"/>
<sequence>MRRVDVGTLVAEVDKFDFILFKSAHRIDYDDHVGLKFAQSGKFVFGRIVAEEDRPRGEALFDKPPKSNGDAVVASKFVSDA</sequence>
<name>A0A645JGI8_9ZZZZ</name>
<gene>
    <name evidence="1" type="ORF">SDC9_209532</name>
</gene>
<dbReference type="AlphaFoldDB" id="A0A645JGI8"/>
<reference evidence="1" key="1">
    <citation type="submission" date="2019-08" db="EMBL/GenBank/DDBJ databases">
        <authorList>
            <person name="Kucharzyk K."/>
            <person name="Murdoch R.W."/>
            <person name="Higgins S."/>
            <person name="Loffler F."/>
        </authorList>
    </citation>
    <scope>NUCLEOTIDE SEQUENCE</scope>
</reference>